<reference evidence="2 3" key="1">
    <citation type="submission" date="2018-08" db="EMBL/GenBank/DDBJ databases">
        <title>Aeromicrobium sp. M2KJ-4, whole genome shotgun sequence.</title>
        <authorList>
            <person name="Tuo L."/>
        </authorList>
    </citation>
    <scope>NUCLEOTIDE SEQUENCE [LARGE SCALE GENOMIC DNA]</scope>
    <source>
        <strain evidence="2 3">M2KJ-4</strain>
    </source>
</reference>
<evidence type="ECO:0000313" key="3">
    <source>
        <dbReference type="Proteomes" id="UP000265581"/>
    </source>
</evidence>
<feature type="signal peptide" evidence="1">
    <location>
        <begin position="1"/>
        <end position="23"/>
    </location>
</feature>
<feature type="chain" id="PRO_5017018544" description="Carboxypeptidase regulatory-like domain-containing protein" evidence="1">
    <location>
        <begin position="24"/>
        <end position="285"/>
    </location>
</feature>
<keyword evidence="3" id="KW-1185">Reference proteome</keyword>
<dbReference type="AlphaFoldDB" id="A0A371PBE9"/>
<proteinExistence type="predicted"/>
<dbReference type="RefSeq" id="WP_119703364.1">
    <property type="nucleotide sequence ID" value="NZ_JBHSOI010000001.1"/>
</dbReference>
<name>A0A371PBE9_9ACTN</name>
<evidence type="ECO:0000313" key="2">
    <source>
        <dbReference type="EMBL" id="REK73251.1"/>
    </source>
</evidence>
<evidence type="ECO:0000256" key="1">
    <source>
        <dbReference type="SAM" id="SignalP"/>
    </source>
</evidence>
<dbReference type="OrthoDB" id="9830669at2"/>
<comment type="caution">
    <text evidence="2">The sequence shown here is derived from an EMBL/GenBank/DDBJ whole genome shotgun (WGS) entry which is preliminary data.</text>
</comment>
<keyword evidence="1" id="KW-0732">Signal</keyword>
<dbReference type="EMBL" id="QUBR01000001">
    <property type="protein sequence ID" value="REK73251.1"/>
    <property type="molecule type" value="Genomic_DNA"/>
</dbReference>
<evidence type="ECO:0008006" key="4">
    <source>
        <dbReference type="Google" id="ProtNLM"/>
    </source>
</evidence>
<protein>
    <recommendedName>
        <fullName evidence="4">Carboxypeptidase regulatory-like domain-containing protein</fullName>
    </recommendedName>
</protein>
<dbReference type="Proteomes" id="UP000265581">
    <property type="component" value="Unassembled WGS sequence"/>
</dbReference>
<sequence length="285" mass="30568">MRKVLIAVVATGMSLALVSPAEAKTPRHFSIGAHADNRKMDLDSSTGGNRTTNIVGRVKAKGVKLKGKKVRLYATNLHTANGGKRSLGSAKLTSKGRFSKKFAPAEGGQYRIDIVKSSSGRVKGRTKSIVVGVYEWPLLDRFYRDDASNPDPARRLVGRADRELTSSGSYWGMSYAIASGGSAVFDISGFACWRFNMKIGLSRLSRASEGTAVVSQGGRELARINLDRGGFWEPSRSVSETLSPDLPLVVSAPAVDEANGAPVARFVLGNPKASCTYPGRTTPYR</sequence>
<accession>A0A371PBE9</accession>
<organism evidence="2 3">
    <name type="scientific">Aeromicrobium endophyticum</name>
    <dbReference type="NCBI Taxonomy" id="2292704"/>
    <lineage>
        <taxon>Bacteria</taxon>
        <taxon>Bacillati</taxon>
        <taxon>Actinomycetota</taxon>
        <taxon>Actinomycetes</taxon>
        <taxon>Propionibacteriales</taxon>
        <taxon>Nocardioidaceae</taxon>
        <taxon>Aeromicrobium</taxon>
    </lineage>
</organism>
<gene>
    <name evidence="2" type="ORF">DX116_06715</name>
</gene>